<organism evidence="1 3">
    <name type="scientific">Cercospora beticola</name>
    <name type="common">Sugarbeet leaf spot fungus</name>
    <dbReference type="NCBI Taxonomy" id="122368"/>
    <lineage>
        <taxon>Eukaryota</taxon>
        <taxon>Fungi</taxon>
        <taxon>Dikarya</taxon>
        <taxon>Ascomycota</taxon>
        <taxon>Pezizomycotina</taxon>
        <taxon>Dothideomycetes</taxon>
        <taxon>Dothideomycetidae</taxon>
        <taxon>Mycosphaerellales</taxon>
        <taxon>Mycosphaerellaceae</taxon>
        <taxon>Cercospora</taxon>
    </lineage>
</organism>
<gene>
    <name evidence="1" type="ORF">CB0940_05450</name>
    <name evidence="2" type="ORF">RHO25_002608</name>
</gene>
<dbReference type="EMBL" id="LKMD01000102">
    <property type="protein sequence ID" value="PIA97515.1"/>
    <property type="molecule type" value="Genomic_DNA"/>
</dbReference>
<reference evidence="1 3" key="1">
    <citation type="submission" date="2015-10" db="EMBL/GenBank/DDBJ databases">
        <title>The cercosporin biosynthetic gene cluster was horizontally transferred to several fungal lineages and shown to be expanded in Cercospora beticola based on microsynteny with recipient genomes.</title>
        <authorList>
            <person name="De Jonge R."/>
            <person name="Ebert M.K."/>
            <person name="Suttle J.C."/>
            <person name="Jurick Ii W.M."/>
            <person name="Secor G.A."/>
            <person name="Thomma B.P."/>
            <person name="Van De Peer Y."/>
            <person name="Bolton M.D."/>
        </authorList>
    </citation>
    <scope>NUCLEOTIDE SEQUENCE [LARGE SCALE GENOMIC DNA]</scope>
    <source>
        <strain evidence="1 3">09-40</strain>
    </source>
</reference>
<dbReference type="Proteomes" id="UP000230605">
    <property type="component" value="Chromosome 2"/>
</dbReference>
<dbReference type="InterPro" id="IPR046670">
    <property type="entry name" value="DUF6540"/>
</dbReference>
<dbReference type="OrthoDB" id="4135672at2759"/>
<evidence type="ECO:0000313" key="3">
    <source>
        <dbReference type="Proteomes" id="UP000230605"/>
    </source>
</evidence>
<dbReference type="AlphaFoldDB" id="A0A2G5HY97"/>
<accession>A0A2G5HY97</accession>
<proteinExistence type="predicted"/>
<sequence>MYYDEKKGWKPGQSGLLHRLTPIGHVLKSDHDSGRITAILSALPTPTKQQGINFWEKDPVTNRYEITWTKENGELYGPGEQRRPIFKCNEWTAQHAIPALQRAGILRPWS</sequence>
<keyword evidence="4" id="KW-1185">Reference proteome</keyword>
<dbReference type="Proteomes" id="UP001302367">
    <property type="component" value="Chromosome 2"/>
</dbReference>
<dbReference type="EMBL" id="CP134185">
    <property type="protein sequence ID" value="WPA97997.1"/>
    <property type="molecule type" value="Genomic_DNA"/>
</dbReference>
<evidence type="ECO:0000313" key="2">
    <source>
        <dbReference type="EMBL" id="WPA97997.1"/>
    </source>
</evidence>
<name>A0A2G5HY97_CERBT</name>
<evidence type="ECO:0000313" key="1">
    <source>
        <dbReference type="EMBL" id="PIA97515.1"/>
    </source>
</evidence>
<protein>
    <submittedName>
        <fullName evidence="1">Uncharacterized protein</fullName>
    </submittedName>
</protein>
<reference evidence="2 4" key="2">
    <citation type="submission" date="2023-09" db="EMBL/GenBank/DDBJ databases">
        <title>Complete-Gapless Cercospora beticola genome.</title>
        <authorList>
            <person name="Wyatt N.A."/>
            <person name="Spanner R.E."/>
            <person name="Bolton M.D."/>
        </authorList>
    </citation>
    <scope>NUCLEOTIDE SEQUENCE [LARGE SCALE GENOMIC DNA]</scope>
    <source>
        <strain evidence="2">Cb09-40</strain>
    </source>
</reference>
<evidence type="ECO:0000313" key="4">
    <source>
        <dbReference type="Proteomes" id="UP001302367"/>
    </source>
</evidence>
<dbReference type="Pfam" id="PF20174">
    <property type="entry name" value="DUF6540"/>
    <property type="match status" value="1"/>
</dbReference>